<feature type="transmembrane region" description="Helical" evidence="1">
    <location>
        <begin position="89"/>
        <end position="113"/>
    </location>
</feature>
<reference evidence="2 3" key="1">
    <citation type="submission" date="2020-08" db="EMBL/GenBank/DDBJ databases">
        <title>Sequencing the genomes of 1000 actinobacteria strains.</title>
        <authorList>
            <person name="Klenk H.-P."/>
        </authorList>
    </citation>
    <scope>NUCLEOTIDE SEQUENCE [LARGE SCALE GENOMIC DNA]</scope>
    <source>
        <strain evidence="2 3">DSM 20419</strain>
    </source>
</reference>
<evidence type="ECO:0000313" key="3">
    <source>
        <dbReference type="Proteomes" id="UP000545286"/>
    </source>
</evidence>
<accession>A0A7W4YFC8</accession>
<organism evidence="2 3">
    <name type="scientific">Pseudoclavibacter helvolus</name>
    <dbReference type="NCBI Taxonomy" id="255205"/>
    <lineage>
        <taxon>Bacteria</taxon>
        <taxon>Bacillati</taxon>
        <taxon>Actinomycetota</taxon>
        <taxon>Actinomycetes</taxon>
        <taxon>Micrococcales</taxon>
        <taxon>Microbacteriaceae</taxon>
        <taxon>Pseudoclavibacter</taxon>
    </lineage>
</organism>
<protein>
    <submittedName>
        <fullName evidence="2">Uncharacterized protein</fullName>
    </submittedName>
</protein>
<feature type="transmembrane region" description="Helical" evidence="1">
    <location>
        <begin position="38"/>
        <end position="59"/>
    </location>
</feature>
<sequence>MRLPFSQPLALDASSLHSLLALPVESPAVHVFPSSLDLMVTGAVVSIAVLFVVAVWAAAAMRLRAGSRLPLDLVGRVERAQRINRTATISTLFASAAMIVLLVVWVVVSLLWLS</sequence>
<gene>
    <name evidence="2" type="ORF">FHX72_002620</name>
</gene>
<evidence type="ECO:0000256" key="1">
    <source>
        <dbReference type="SAM" id="Phobius"/>
    </source>
</evidence>
<dbReference type="EMBL" id="JACHWJ010000004">
    <property type="protein sequence ID" value="MBB2958474.1"/>
    <property type="molecule type" value="Genomic_DNA"/>
</dbReference>
<keyword evidence="1" id="KW-1133">Transmembrane helix</keyword>
<comment type="caution">
    <text evidence="2">The sequence shown here is derived from an EMBL/GenBank/DDBJ whole genome shotgun (WGS) entry which is preliminary data.</text>
</comment>
<keyword evidence="1" id="KW-0812">Transmembrane</keyword>
<dbReference type="RefSeq" id="WP_068483663.1">
    <property type="nucleotide sequence ID" value="NZ_CZJS01000144.1"/>
</dbReference>
<keyword evidence="1" id="KW-0472">Membrane</keyword>
<name>A0A7W4YFC8_9MICO</name>
<dbReference type="AlphaFoldDB" id="A0A7W4YFC8"/>
<dbReference type="Proteomes" id="UP000545286">
    <property type="component" value="Unassembled WGS sequence"/>
</dbReference>
<evidence type="ECO:0000313" key="2">
    <source>
        <dbReference type="EMBL" id="MBB2958474.1"/>
    </source>
</evidence>
<keyword evidence="3" id="KW-1185">Reference proteome</keyword>
<proteinExistence type="predicted"/>